<evidence type="ECO:0000313" key="1">
    <source>
        <dbReference type="EMBL" id="JAH51056.1"/>
    </source>
</evidence>
<reference evidence="1" key="2">
    <citation type="journal article" date="2015" name="Fish Shellfish Immunol.">
        <title>Early steps in the European eel (Anguilla anguilla)-Vibrio vulnificus interaction in the gills: Role of the RtxA13 toxin.</title>
        <authorList>
            <person name="Callol A."/>
            <person name="Pajuelo D."/>
            <person name="Ebbesson L."/>
            <person name="Teles M."/>
            <person name="MacKenzie S."/>
            <person name="Amaro C."/>
        </authorList>
    </citation>
    <scope>NUCLEOTIDE SEQUENCE</scope>
</reference>
<sequence length="18" mass="2431">MIYQYFNQYWMRTALHHQ</sequence>
<organism evidence="1">
    <name type="scientific">Anguilla anguilla</name>
    <name type="common">European freshwater eel</name>
    <name type="synonym">Muraena anguilla</name>
    <dbReference type="NCBI Taxonomy" id="7936"/>
    <lineage>
        <taxon>Eukaryota</taxon>
        <taxon>Metazoa</taxon>
        <taxon>Chordata</taxon>
        <taxon>Craniata</taxon>
        <taxon>Vertebrata</taxon>
        <taxon>Euteleostomi</taxon>
        <taxon>Actinopterygii</taxon>
        <taxon>Neopterygii</taxon>
        <taxon>Teleostei</taxon>
        <taxon>Anguilliformes</taxon>
        <taxon>Anguillidae</taxon>
        <taxon>Anguilla</taxon>
    </lineage>
</organism>
<dbReference type="EMBL" id="GBXM01057521">
    <property type="protein sequence ID" value="JAH51056.1"/>
    <property type="molecule type" value="Transcribed_RNA"/>
</dbReference>
<accession>A0A0E9TBS6</accession>
<dbReference type="AlphaFoldDB" id="A0A0E9TBS6"/>
<name>A0A0E9TBS6_ANGAN</name>
<protein>
    <submittedName>
        <fullName evidence="1">Uncharacterized protein</fullName>
    </submittedName>
</protein>
<proteinExistence type="predicted"/>
<reference evidence="1" key="1">
    <citation type="submission" date="2014-11" db="EMBL/GenBank/DDBJ databases">
        <authorList>
            <person name="Amaro Gonzalez C."/>
        </authorList>
    </citation>
    <scope>NUCLEOTIDE SEQUENCE</scope>
</reference>